<dbReference type="PANTHER" id="PTHR34351">
    <property type="entry name" value="SLR1927 PROTEIN-RELATED"/>
    <property type="match status" value="1"/>
</dbReference>
<name>A0A9D6V1F9_9BACT</name>
<feature type="transmembrane region" description="Helical" evidence="1">
    <location>
        <begin position="12"/>
        <end position="34"/>
    </location>
</feature>
<accession>A0A9D6V1F9</accession>
<organism evidence="2 3">
    <name type="scientific">Desulfomonile tiedjei</name>
    <dbReference type="NCBI Taxonomy" id="2358"/>
    <lineage>
        <taxon>Bacteria</taxon>
        <taxon>Pseudomonadati</taxon>
        <taxon>Thermodesulfobacteriota</taxon>
        <taxon>Desulfomonilia</taxon>
        <taxon>Desulfomonilales</taxon>
        <taxon>Desulfomonilaceae</taxon>
        <taxon>Desulfomonile</taxon>
    </lineage>
</organism>
<gene>
    <name evidence="2" type="ORF">HY912_05710</name>
</gene>
<comment type="caution">
    <text evidence="2">The sequence shown here is derived from an EMBL/GenBank/DDBJ whole genome shotgun (WGS) entry which is preliminary data.</text>
</comment>
<reference evidence="2" key="1">
    <citation type="submission" date="2020-07" db="EMBL/GenBank/DDBJ databases">
        <title>Huge and variable diversity of episymbiotic CPR bacteria and DPANN archaea in groundwater ecosystems.</title>
        <authorList>
            <person name="He C.Y."/>
            <person name="Keren R."/>
            <person name="Whittaker M."/>
            <person name="Farag I.F."/>
            <person name="Doudna J."/>
            <person name="Cate J.H.D."/>
            <person name="Banfield J.F."/>
        </authorList>
    </citation>
    <scope>NUCLEOTIDE SEQUENCE</scope>
    <source>
        <strain evidence="2">NC_groundwater_1664_Pr3_B-0.1um_52_9</strain>
    </source>
</reference>
<dbReference type="AlphaFoldDB" id="A0A9D6V1F9"/>
<feature type="non-terminal residue" evidence="2">
    <location>
        <position position="233"/>
    </location>
</feature>
<evidence type="ECO:0000313" key="2">
    <source>
        <dbReference type="EMBL" id="MBI5248973.1"/>
    </source>
</evidence>
<evidence type="ECO:0000313" key="3">
    <source>
        <dbReference type="Proteomes" id="UP000807825"/>
    </source>
</evidence>
<sequence>MDNKESIRGLPFFLSGRFFVLFGLASVLLFPLYYYFPGGLLIPLAADTILLSAALIDFFKASAVNRISVERSIPQPLAVDRSNEVWLDVSNLTGGPVFMMIHDDAPQQSKSKVLPIRAMVRPGSGTRFSYSLTPLERGEAWFGDIHFWILGPLGLVWKRGRSQAQEAVKFYPALALIQRQRMQIRWSSSQDVVRPLRKRGEGSDFDSLRDYVPGDDPRLVHWAATARRSRPIV</sequence>
<protein>
    <submittedName>
        <fullName evidence="2">DUF58 domain-containing protein</fullName>
    </submittedName>
</protein>
<proteinExistence type="predicted"/>
<evidence type="ECO:0000256" key="1">
    <source>
        <dbReference type="SAM" id="Phobius"/>
    </source>
</evidence>
<keyword evidence="1" id="KW-0812">Transmembrane</keyword>
<keyword evidence="1" id="KW-1133">Transmembrane helix</keyword>
<dbReference type="PANTHER" id="PTHR34351:SF1">
    <property type="entry name" value="SLR1927 PROTEIN"/>
    <property type="match status" value="1"/>
</dbReference>
<keyword evidence="1" id="KW-0472">Membrane</keyword>
<dbReference type="EMBL" id="JACRDE010000164">
    <property type="protein sequence ID" value="MBI5248973.1"/>
    <property type="molecule type" value="Genomic_DNA"/>
</dbReference>
<dbReference type="Proteomes" id="UP000807825">
    <property type="component" value="Unassembled WGS sequence"/>
</dbReference>